<organism evidence="1 2">
    <name type="scientific">Candidatus Giovannonibacteria bacterium RIFCSPHIGHO2_02_42_15</name>
    <dbReference type="NCBI Taxonomy" id="1798329"/>
    <lineage>
        <taxon>Bacteria</taxon>
        <taxon>Candidatus Giovannoniibacteriota</taxon>
    </lineage>
</organism>
<comment type="caution">
    <text evidence="1">The sequence shown here is derived from an EMBL/GenBank/DDBJ whole genome shotgun (WGS) entry which is preliminary data.</text>
</comment>
<accession>A0A1F5VM11</accession>
<reference evidence="1 2" key="1">
    <citation type="journal article" date="2016" name="Nat. Commun.">
        <title>Thousands of microbial genomes shed light on interconnected biogeochemical processes in an aquifer system.</title>
        <authorList>
            <person name="Anantharaman K."/>
            <person name="Brown C.T."/>
            <person name="Hug L.A."/>
            <person name="Sharon I."/>
            <person name="Castelle C.J."/>
            <person name="Probst A.J."/>
            <person name="Thomas B.C."/>
            <person name="Singh A."/>
            <person name="Wilkins M.J."/>
            <person name="Karaoz U."/>
            <person name="Brodie E.L."/>
            <person name="Williams K.H."/>
            <person name="Hubbard S.S."/>
            <person name="Banfield J.F."/>
        </authorList>
    </citation>
    <scope>NUCLEOTIDE SEQUENCE [LARGE SCALE GENOMIC DNA]</scope>
</reference>
<name>A0A1F5VM11_9BACT</name>
<dbReference type="Proteomes" id="UP000177451">
    <property type="component" value="Unassembled WGS sequence"/>
</dbReference>
<dbReference type="AlphaFoldDB" id="A0A1F5VM11"/>
<evidence type="ECO:0000313" key="1">
    <source>
        <dbReference type="EMBL" id="OGF64021.1"/>
    </source>
</evidence>
<proteinExistence type="predicted"/>
<sequence length="188" mass="21401">MSDSFNFNSSGDSIFISLAISFQISKMRQIFPAQLKTHGIVLVADYPCVSFGQFAVEANFGFFELPEPLCDSTVADYKWDYAAQVAFSFLFTRIALVQFTKTAFLFSECVDDHNTQFFPFVTALTILMRFDRAIDGLVAEMNPEKIKYFVPFHKDHLLSFNLIISLPCGVTVRNAAKKEVHRMVLFIF</sequence>
<evidence type="ECO:0000313" key="2">
    <source>
        <dbReference type="Proteomes" id="UP000177451"/>
    </source>
</evidence>
<gene>
    <name evidence="1" type="ORF">A2Z53_00010</name>
</gene>
<dbReference type="EMBL" id="MFHH01000046">
    <property type="protein sequence ID" value="OGF64021.1"/>
    <property type="molecule type" value="Genomic_DNA"/>
</dbReference>
<protein>
    <submittedName>
        <fullName evidence="1">Uncharacterized protein</fullName>
    </submittedName>
</protein>